<reference evidence="2" key="1">
    <citation type="submission" date="2023-01" db="EMBL/GenBank/DDBJ databases">
        <title>The genome sequence of Kordiimonadaceae bacterium 6D33.</title>
        <authorList>
            <person name="Liu Y."/>
        </authorList>
    </citation>
    <scope>NUCLEOTIDE SEQUENCE</scope>
    <source>
        <strain evidence="2">6D33</strain>
    </source>
</reference>
<proteinExistence type="predicted"/>
<evidence type="ECO:0000256" key="1">
    <source>
        <dbReference type="SAM" id="SignalP"/>
    </source>
</evidence>
<dbReference type="KEGG" id="gso:PH603_08130"/>
<organism evidence="2 3">
    <name type="scientific">Gimibacter soli</name>
    <dbReference type="NCBI Taxonomy" id="3024400"/>
    <lineage>
        <taxon>Bacteria</taxon>
        <taxon>Pseudomonadati</taxon>
        <taxon>Pseudomonadota</taxon>
        <taxon>Alphaproteobacteria</taxon>
        <taxon>Kordiimonadales</taxon>
        <taxon>Temperatibacteraceae</taxon>
        <taxon>Gimibacter</taxon>
    </lineage>
</organism>
<keyword evidence="3" id="KW-1185">Reference proteome</keyword>
<gene>
    <name evidence="2" type="ORF">PH603_08130</name>
</gene>
<dbReference type="EMBL" id="CP116805">
    <property type="protein sequence ID" value="WCL55722.1"/>
    <property type="molecule type" value="Genomic_DNA"/>
</dbReference>
<dbReference type="AlphaFoldDB" id="A0AAE9XR76"/>
<feature type="chain" id="PRO_5042048038" evidence="1">
    <location>
        <begin position="32"/>
        <end position="176"/>
    </location>
</feature>
<evidence type="ECO:0000313" key="3">
    <source>
        <dbReference type="Proteomes" id="UP001217500"/>
    </source>
</evidence>
<dbReference type="InterPro" id="IPR046525">
    <property type="entry name" value="DUF6702"/>
</dbReference>
<keyword evidence="1" id="KW-0732">Signal</keyword>
<protein>
    <submittedName>
        <fullName evidence="2">Uncharacterized protein</fullName>
    </submittedName>
</protein>
<dbReference type="RefSeq" id="WP_289505579.1">
    <property type="nucleotide sequence ID" value="NZ_CP116805.1"/>
</dbReference>
<dbReference type="Pfam" id="PF20420">
    <property type="entry name" value="DUF6702"/>
    <property type="match status" value="1"/>
</dbReference>
<dbReference type="Proteomes" id="UP001217500">
    <property type="component" value="Chromosome"/>
</dbReference>
<evidence type="ECO:0000313" key="2">
    <source>
        <dbReference type="EMBL" id="WCL55722.1"/>
    </source>
</evidence>
<name>A0AAE9XR76_9PROT</name>
<accession>A0AAE9XR76</accession>
<sequence length="176" mass="19463">MNKLTERLFARFKGALVLGLALLIAALPAAAHNVYASFTDVFWNDDDKSVELVIEAHAHEIEAYLSVELGKRLSFLDDKDIPELEKAVGPMILDDLELSLDGTPVKLKYLGMKLESQTLMLFLEADWPTRPKNVTIMNKMLIGNLPGQTNSVLVRVGADRKGGDIREGSSSLSFDF</sequence>
<feature type="signal peptide" evidence="1">
    <location>
        <begin position="1"/>
        <end position="31"/>
    </location>
</feature>